<evidence type="ECO:0000313" key="1">
    <source>
        <dbReference type="EMBL" id="SLN45680.1"/>
    </source>
</evidence>
<sequence length="52" mass="5434">MTGEVCDGSTSPCLAEGEITEQHVGLKGTMNQLFPKELGQARGGTGILDNEL</sequence>
<gene>
    <name evidence="1" type="ORF">PAM7066_01979</name>
</gene>
<evidence type="ECO:0000313" key="2">
    <source>
        <dbReference type="Proteomes" id="UP000193870"/>
    </source>
</evidence>
<protein>
    <submittedName>
        <fullName evidence="1">Uncharacterized protein</fullName>
    </submittedName>
</protein>
<proteinExistence type="predicted"/>
<name>A0A1Y5SQL2_9RHOB</name>
<dbReference type="AlphaFoldDB" id="A0A1Y5SQL2"/>
<reference evidence="1 2" key="1">
    <citation type="submission" date="2017-03" db="EMBL/GenBank/DDBJ databases">
        <authorList>
            <person name="Afonso C.L."/>
            <person name="Miller P.J."/>
            <person name="Scott M.A."/>
            <person name="Spackman E."/>
            <person name="Goraichik I."/>
            <person name="Dimitrov K.M."/>
            <person name="Suarez D.L."/>
            <person name="Swayne D.E."/>
        </authorList>
    </citation>
    <scope>NUCLEOTIDE SEQUENCE [LARGE SCALE GENOMIC DNA]</scope>
    <source>
        <strain evidence="1 2">CECT 7066</strain>
    </source>
</reference>
<dbReference type="Proteomes" id="UP000193870">
    <property type="component" value="Unassembled WGS sequence"/>
</dbReference>
<accession>A0A1Y5SQL2</accession>
<dbReference type="STRING" id="315423.SAMN04488020_10534"/>
<dbReference type="EMBL" id="FWFV01000005">
    <property type="protein sequence ID" value="SLN45680.1"/>
    <property type="molecule type" value="Genomic_DNA"/>
</dbReference>
<keyword evidence="2" id="KW-1185">Reference proteome</keyword>
<organism evidence="1 2">
    <name type="scientific">Palleronia marisminoris</name>
    <dbReference type="NCBI Taxonomy" id="315423"/>
    <lineage>
        <taxon>Bacteria</taxon>
        <taxon>Pseudomonadati</taxon>
        <taxon>Pseudomonadota</taxon>
        <taxon>Alphaproteobacteria</taxon>
        <taxon>Rhodobacterales</taxon>
        <taxon>Roseobacteraceae</taxon>
        <taxon>Palleronia</taxon>
    </lineage>
</organism>